<feature type="domain" description="Aldehyde dehydrogenase" evidence="3">
    <location>
        <begin position="28"/>
        <end position="479"/>
    </location>
</feature>
<protein>
    <submittedName>
        <fullName evidence="4">Aldehyde dehydrogenase (NADP(+))</fullName>
    </submittedName>
</protein>
<dbReference type="InterPro" id="IPR044151">
    <property type="entry name" value="ALDH_KGSADH"/>
</dbReference>
<sequence>MSATPQDQAATVSLDGAMFIGAERVTGDGAEVRSVNPQTGDALDPPYRYGGADVVDRACRLADEAFDDYRATSPGQRAHFLERIAHHLTAATDALVERAHLETGLPTARLTGEVARTTGQLRLFAEVLREGGWYGARIDPALPDRAPQPRPDIRQLRIPVGPVAVFGASNFPLAFSVLGGDTASALAAGCPVVVKAHDAHLGTSELAAHAIRAAVTEAGLPDGVFSLLIGDGPILGGRLVRDPRVQAVGFTGSRAAGLALSQAAAERPEPIPVYAEMSSINPVVLLPGALTERADALATGFVGSLTLGAGQFCTNPGLVLAVADAGLDAFLRSAAKRVESDAGATMLTPHIARSYRTESAAVAAHPEVTVLARGTAADSAAPGQALLMSVSGEAFLADPGLQREMFGAAALVVRCDDLSQLTEVLRGLEGQLTATVHTADSDLDRARALLPLLERRAGRVLFNSWPTGVEVGHAMVHGGPYPATSDGRSTSVGSLAIDRFLRPVSYQDVPEALLPAPLRDDNPYGVPRRVEGKLTSE</sequence>
<dbReference type="Gene3D" id="3.40.605.10">
    <property type="entry name" value="Aldehyde Dehydrogenase, Chain A, domain 1"/>
    <property type="match status" value="1"/>
</dbReference>
<keyword evidence="5" id="KW-1185">Reference proteome</keyword>
<dbReference type="InterPro" id="IPR016162">
    <property type="entry name" value="Ald_DH_N"/>
</dbReference>
<dbReference type="InterPro" id="IPR016163">
    <property type="entry name" value="Ald_DH_C"/>
</dbReference>
<evidence type="ECO:0000259" key="3">
    <source>
        <dbReference type="Pfam" id="PF00171"/>
    </source>
</evidence>
<dbReference type="SUPFAM" id="SSF53720">
    <property type="entry name" value="ALDH-like"/>
    <property type="match status" value="1"/>
</dbReference>
<evidence type="ECO:0000313" key="4">
    <source>
        <dbReference type="EMBL" id="MFC7304383.1"/>
    </source>
</evidence>
<dbReference type="PANTHER" id="PTHR43353">
    <property type="entry name" value="SUCCINATE-SEMIALDEHYDE DEHYDROGENASE, MITOCHONDRIAL"/>
    <property type="match status" value="1"/>
</dbReference>
<evidence type="ECO:0000313" key="5">
    <source>
        <dbReference type="Proteomes" id="UP001596523"/>
    </source>
</evidence>
<dbReference type="InterPro" id="IPR050740">
    <property type="entry name" value="Aldehyde_DH_Superfamily"/>
</dbReference>
<dbReference type="CDD" id="cd07129">
    <property type="entry name" value="ALDH_KGSADH"/>
    <property type="match status" value="1"/>
</dbReference>
<organism evidence="4 5">
    <name type="scientific">Streptomyces monticola</name>
    <dbReference type="NCBI Taxonomy" id="2666263"/>
    <lineage>
        <taxon>Bacteria</taxon>
        <taxon>Bacillati</taxon>
        <taxon>Actinomycetota</taxon>
        <taxon>Actinomycetes</taxon>
        <taxon>Kitasatosporales</taxon>
        <taxon>Streptomycetaceae</taxon>
        <taxon>Streptomyces</taxon>
    </lineage>
</organism>
<accession>A0ABW2JFV1</accession>
<evidence type="ECO:0000256" key="1">
    <source>
        <dbReference type="ARBA" id="ARBA00023002"/>
    </source>
</evidence>
<proteinExistence type="predicted"/>
<dbReference type="RefSeq" id="WP_381828762.1">
    <property type="nucleotide sequence ID" value="NZ_JBHTCF010000003.1"/>
</dbReference>
<dbReference type="EMBL" id="JBHTCF010000003">
    <property type="protein sequence ID" value="MFC7304383.1"/>
    <property type="molecule type" value="Genomic_DNA"/>
</dbReference>
<comment type="caution">
    <text evidence="4">The sequence shown here is derived from an EMBL/GenBank/DDBJ whole genome shotgun (WGS) entry which is preliminary data.</text>
</comment>
<dbReference type="Gene3D" id="3.40.309.10">
    <property type="entry name" value="Aldehyde Dehydrogenase, Chain A, domain 2"/>
    <property type="match status" value="1"/>
</dbReference>
<dbReference type="PANTHER" id="PTHR43353:SF3">
    <property type="entry name" value="ALDEHYDE DEHYDROGENASE-RELATED"/>
    <property type="match status" value="1"/>
</dbReference>
<feature type="compositionally biased region" description="Basic and acidic residues" evidence="2">
    <location>
        <begin position="518"/>
        <end position="537"/>
    </location>
</feature>
<dbReference type="InterPro" id="IPR015590">
    <property type="entry name" value="Aldehyde_DH_dom"/>
</dbReference>
<name>A0ABW2JFV1_9ACTN</name>
<dbReference type="Pfam" id="PF00171">
    <property type="entry name" value="Aldedh"/>
    <property type="match status" value="1"/>
</dbReference>
<dbReference type="Proteomes" id="UP001596523">
    <property type="component" value="Unassembled WGS sequence"/>
</dbReference>
<keyword evidence="1" id="KW-0560">Oxidoreductase</keyword>
<dbReference type="InterPro" id="IPR016161">
    <property type="entry name" value="Ald_DH/histidinol_DH"/>
</dbReference>
<reference evidence="5" key="1">
    <citation type="journal article" date="2019" name="Int. J. Syst. Evol. Microbiol.">
        <title>The Global Catalogue of Microorganisms (GCM) 10K type strain sequencing project: providing services to taxonomists for standard genome sequencing and annotation.</title>
        <authorList>
            <consortium name="The Broad Institute Genomics Platform"/>
            <consortium name="The Broad Institute Genome Sequencing Center for Infectious Disease"/>
            <person name="Wu L."/>
            <person name="Ma J."/>
        </authorList>
    </citation>
    <scope>NUCLEOTIDE SEQUENCE [LARGE SCALE GENOMIC DNA]</scope>
    <source>
        <strain evidence="5">SYNS20</strain>
    </source>
</reference>
<gene>
    <name evidence="4" type="ORF">ACFQVC_09195</name>
</gene>
<feature type="region of interest" description="Disordered" evidence="2">
    <location>
        <begin position="516"/>
        <end position="537"/>
    </location>
</feature>
<evidence type="ECO:0000256" key="2">
    <source>
        <dbReference type="SAM" id="MobiDB-lite"/>
    </source>
</evidence>